<sequence length="118" mass="13596">MKKIMSVLFALALVLSSVGLTAHAEESNSPNKMAPAKLTETQKKELTKLQKEILEKKQALIKKYVEYGLIPKEKGEKILSHLEEHAKRMEKEGFKFYPHHHHHGFKKGPHEEKQENSQ</sequence>
<evidence type="ECO:0000313" key="4">
    <source>
        <dbReference type="EMBL" id="GGH83860.1"/>
    </source>
</evidence>
<feature type="signal peptide" evidence="3">
    <location>
        <begin position="1"/>
        <end position="24"/>
    </location>
</feature>
<dbReference type="Pfam" id="PF10925">
    <property type="entry name" value="DUF2680"/>
    <property type="match status" value="1"/>
</dbReference>
<dbReference type="AlphaFoldDB" id="A0A8J2ZXH9"/>
<dbReference type="RefSeq" id="WP_229745582.1">
    <property type="nucleotide sequence ID" value="NZ_BMFV01000019.1"/>
</dbReference>
<evidence type="ECO:0000256" key="1">
    <source>
        <dbReference type="SAM" id="Coils"/>
    </source>
</evidence>
<comment type="caution">
    <text evidence="4">The sequence shown here is derived from an EMBL/GenBank/DDBJ whole genome shotgun (WGS) entry which is preliminary data.</text>
</comment>
<keyword evidence="5" id="KW-1185">Reference proteome</keyword>
<proteinExistence type="predicted"/>
<organism evidence="4 5">
    <name type="scientific">Pullulanibacillus pueri</name>
    <dbReference type="NCBI Taxonomy" id="1437324"/>
    <lineage>
        <taxon>Bacteria</taxon>
        <taxon>Bacillati</taxon>
        <taxon>Bacillota</taxon>
        <taxon>Bacilli</taxon>
        <taxon>Bacillales</taxon>
        <taxon>Sporolactobacillaceae</taxon>
        <taxon>Pullulanibacillus</taxon>
    </lineage>
</organism>
<accession>A0A8J2ZXH9</accession>
<feature type="chain" id="PRO_5035144472" description="DUF2680 domain-containing protein" evidence="3">
    <location>
        <begin position="25"/>
        <end position="118"/>
    </location>
</feature>
<name>A0A8J2ZXH9_9BACL</name>
<feature type="compositionally biased region" description="Basic and acidic residues" evidence="2">
    <location>
        <begin position="108"/>
        <end position="118"/>
    </location>
</feature>
<dbReference type="Proteomes" id="UP000656813">
    <property type="component" value="Unassembled WGS sequence"/>
</dbReference>
<keyword evidence="1" id="KW-0175">Coiled coil</keyword>
<evidence type="ECO:0000256" key="2">
    <source>
        <dbReference type="SAM" id="MobiDB-lite"/>
    </source>
</evidence>
<reference evidence="4" key="2">
    <citation type="submission" date="2020-09" db="EMBL/GenBank/DDBJ databases">
        <authorList>
            <person name="Sun Q."/>
            <person name="Zhou Y."/>
        </authorList>
    </citation>
    <scope>NUCLEOTIDE SEQUENCE</scope>
    <source>
        <strain evidence="4">CGMCC 1.12777</strain>
    </source>
</reference>
<dbReference type="InterPro" id="IPR024485">
    <property type="entry name" value="DUF2680"/>
</dbReference>
<evidence type="ECO:0000256" key="3">
    <source>
        <dbReference type="SAM" id="SignalP"/>
    </source>
</evidence>
<evidence type="ECO:0000313" key="5">
    <source>
        <dbReference type="Proteomes" id="UP000656813"/>
    </source>
</evidence>
<feature type="coiled-coil region" evidence="1">
    <location>
        <begin position="39"/>
        <end position="92"/>
    </location>
</feature>
<feature type="compositionally biased region" description="Basic residues" evidence="2">
    <location>
        <begin position="97"/>
        <end position="107"/>
    </location>
</feature>
<evidence type="ECO:0008006" key="6">
    <source>
        <dbReference type="Google" id="ProtNLM"/>
    </source>
</evidence>
<feature type="region of interest" description="Disordered" evidence="2">
    <location>
        <begin position="97"/>
        <end position="118"/>
    </location>
</feature>
<protein>
    <recommendedName>
        <fullName evidence="6">DUF2680 domain-containing protein</fullName>
    </recommendedName>
</protein>
<gene>
    <name evidence="4" type="primary">yckD</name>
    <name evidence="4" type="ORF">GCM10007096_25600</name>
</gene>
<keyword evidence="3" id="KW-0732">Signal</keyword>
<reference evidence="4" key="1">
    <citation type="journal article" date="2014" name="Int. J. Syst. Evol. Microbiol.">
        <title>Complete genome sequence of Corynebacterium casei LMG S-19264T (=DSM 44701T), isolated from a smear-ripened cheese.</title>
        <authorList>
            <consortium name="US DOE Joint Genome Institute (JGI-PGF)"/>
            <person name="Walter F."/>
            <person name="Albersmeier A."/>
            <person name="Kalinowski J."/>
            <person name="Ruckert C."/>
        </authorList>
    </citation>
    <scope>NUCLEOTIDE SEQUENCE</scope>
    <source>
        <strain evidence="4">CGMCC 1.12777</strain>
    </source>
</reference>
<dbReference type="EMBL" id="BMFV01000019">
    <property type="protein sequence ID" value="GGH83860.1"/>
    <property type="molecule type" value="Genomic_DNA"/>
</dbReference>